<organism evidence="1 2">
    <name type="scientific">Pandoraea fibrosis</name>
    <dbReference type="NCBI Taxonomy" id="1891094"/>
    <lineage>
        <taxon>Bacteria</taxon>
        <taxon>Pseudomonadati</taxon>
        <taxon>Pseudomonadota</taxon>
        <taxon>Betaproteobacteria</taxon>
        <taxon>Burkholderiales</taxon>
        <taxon>Burkholderiaceae</taxon>
        <taxon>Pandoraea</taxon>
    </lineage>
</organism>
<proteinExistence type="predicted"/>
<sequence length="229" mass="25300">MVVAAVAGEVRAPAPVQAGAAEDGGPAQVPVREAAVGGAAPAPEARDWGQGQADGDLDWGTAVRDWGRGEGPGAAPHCVAVHPKARPRWHVWGRHFVHRPRRSCLRGARLRRGSRHPRRHHAGWCARRPGNRIRDWQWTSGQLGLPPRCRSHGLAWKPRICWASCRSKGGRLLESLRTSRGGRTVLHGGWRTYFDALRASGGAIGERSRRERRIHIPAVIHRMAWARRL</sequence>
<gene>
    <name evidence="1" type="ORF">PFI31113_00661</name>
</gene>
<protein>
    <submittedName>
        <fullName evidence="1">Uncharacterized protein</fullName>
    </submittedName>
</protein>
<dbReference type="AlphaFoldDB" id="A0A5E4S889"/>
<accession>A0A5E4S889</accession>
<evidence type="ECO:0000313" key="1">
    <source>
        <dbReference type="EMBL" id="VVD72066.1"/>
    </source>
</evidence>
<evidence type="ECO:0000313" key="2">
    <source>
        <dbReference type="Proteomes" id="UP000382577"/>
    </source>
</evidence>
<dbReference type="EMBL" id="CABPRW010000001">
    <property type="protein sequence ID" value="VVD72066.1"/>
    <property type="molecule type" value="Genomic_DNA"/>
</dbReference>
<dbReference type="Proteomes" id="UP000382577">
    <property type="component" value="Unassembled WGS sequence"/>
</dbReference>
<reference evidence="1 2" key="1">
    <citation type="submission" date="2019-08" db="EMBL/GenBank/DDBJ databases">
        <authorList>
            <person name="Peeters C."/>
        </authorList>
    </citation>
    <scope>NUCLEOTIDE SEQUENCE [LARGE SCALE GENOMIC DNA]</scope>
    <source>
        <strain evidence="1 2">LMG 31113</strain>
    </source>
</reference>
<name>A0A5E4S889_9BURK</name>